<dbReference type="EMBL" id="JACIEV010000005">
    <property type="protein sequence ID" value="MBB4154124.1"/>
    <property type="molecule type" value="Genomic_DNA"/>
</dbReference>
<proteinExistence type="predicted"/>
<evidence type="ECO:0000313" key="1">
    <source>
        <dbReference type="EMBL" id="MBB4154124.1"/>
    </source>
</evidence>
<sequence length="60" mass="6648">MDRIEIPMEGEIARWVEAAERGDEVVFVQNEQVRASLTLAPEASQRLGHSAIATSRALEI</sequence>
<evidence type="ECO:0000313" key="2">
    <source>
        <dbReference type="Proteomes" id="UP000529795"/>
    </source>
</evidence>
<accession>A0A840FEG9</accession>
<dbReference type="AlphaFoldDB" id="A0A840FEG9"/>
<gene>
    <name evidence="1" type="ORF">GGQ80_002034</name>
</gene>
<keyword evidence="2" id="KW-1185">Reference proteome</keyword>
<reference evidence="1 2" key="1">
    <citation type="submission" date="2020-08" db="EMBL/GenBank/DDBJ databases">
        <title>Genomic Encyclopedia of Type Strains, Phase IV (KMG-IV): sequencing the most valuable type-strain genomes for metagenomic binning, comparative biology and taxonomic classification.</title>
        <authorList>
            <person name="Goeker M."/>
        </authorList>
    </citation>
    <scope>NUCLEOTIDE SEQUENCE [LARGE SCALE GENOMIC DNA]</scope>
    <source>
        <strain evidence="1 2">YC6723</strain>
    </source>
</reference>
<organism evidence="1 2">
    <name type="scientific">Sphingomonas jinjuensis</name>
    <dbReference type="NCBI Taxonomy" id="535907"/>
    <lineage>
        <taxon>Bacteria</taxon>
        <taxon>Pseudomonadati</taxon>
        <taxon>Pseudomonadota</taxon>
        <taxon>Alphaproteobacteria</taxon>
        <taxon>Sphingomonadales</taxon>
        <taxon>Sphingomonadaceae</taxon>
        <taxon>Sphingomonas</taxon>
    </lineage>
</organism>
<comment type="caution">
    <text evidence="1">The sequence shown here is derived from an EMBL/GenBank/DDBJ whole genome shotgun (WGS) entry which is preliminary data.</text>
</comment>
<dbReference type="Proteomes" id="UP000529795">
    <property type="component" value="Unassembled WGS sequence"/>
</dbReference>
<protein>
    <submittedName>
        <fullName evidence="1">Uncharacterized protein</fullName>
    </submittedName>
</protein>
<name>A0A840FEG9_9SPHN</name>
<dbReference type="RefSeq" id="WP_183984357.1">
    <property type="nucleotide sequence ID" value="NZ_JACIEV010000005.1"/>
</dbReference>